<sequence length="38" mass="4671">MWRWRNRCYIRYNAPRHLLVVRGAFGFKPPKSRGHDND</sequence>
<dbReference type="Proteomes" id="UP000005615">
    <property type="component" value="Unassembled WGS sequence"/>
</dbReference>
<proteinExistence type="predicted"/>
<organism evidence="1 2">
    <name type="scientific">Aequoribacter fuscus</name>
    <dbReference type="NCBI Taxonomy" id="2518989"/>
    <lineage>
        <taxon>Bacteria</taxon>
        <taxon>Pseudomonadati</taxon>
        <taxon>Pseudomonadota</taxon>
        <taxon>Gammaproteobacteria</taxon>
        <taxon>Cellvibrionales</taxon>
        <taxon>Halieaceae</taxon>
        <taxon>Aequoribacter</taxon>
    </lineage>
</organism>
<evidence type="ECO:0000313" key="2">
    <source>
        <dbReference type="Proteomes" id="UP000005615"/>
    </source>
</evidence>
<keyword evidence="2" id="KW-1185">Reference proteome</keyword>
<evidence type="ECO:0000313" key="1">
    <source>
        <dbReference type="EMBL" id="EGG28566.1"/>
    </source>
</evidence>
<name>F3L529_9GAMM</name>
<dbReference type="AlphaFoldDB" id="F3L529"/>
<dbReference type="EMBL" id="AEIG01000094">
    <property type="protein sequence ID" value="EGG28566.1"/>
    <property type="molecule type" value="Genomic_DNA"/>
</dbReference>
<accession>F3L529</accession>
<dbReference type="STRING" id="2518989.IMCC3088_2808"/>
<reference evidence="1 2" key="1">
    <citation type="journal article" date="2011" name="J. Bacteriol.">
        <title>Genome sequence of strain IMCC3088, a proteorhodopsin-containing marine bacterium belonging to the OM60/NOR5 clade.</title>
        <authorList>
            <person name="Jang Y."/>
            <person name="Oh H.M."/>
            <person name="Kang I."/>
            <person name="Lee K."/>
            <person name="Yang S.J."/>
            <person name="Cho J.C."/>
        </authorList>
    </citation>
    <scope>NUCLEOTIDE SEQUENCE [LARGE SCALE GENOMIC DNA]</scope>
    <source>
        <strain evidence="1 2">IMCC3088</strain>
    </source>
</reference>
<protein>
    <submittedName>
        <fullName evidence="1">Uncharacterized protein</fullName>
    </submittedName>
</protein>
<gene>
    <name evidence="1" type="ORF">IMCC3088_2808</name>
</gene>
<comment type="caution">
    <text evidence="1">The sequence shown here is derived from an EMBL/GenBank/DDBJ whole genome shotgun (WGS) entry which is preliminary data.</text>
</comment>